<evidence type="ECO:0000256" key="12">
    <source>
        <dbReference type="ARBA" id="ARBA00022777"/>
    </source>
</evidence>
<keyword evidence="4" id="KW-0600">Photoreceptor protein</keyword>
<dbReference type="EC" id="2.7.13.3" evidence="2"/>
<evidence type="ECO:0000259" key="17">
    <source>
        <dbReference type="PROSITE" id="PS50112"/>
    </source>
</evidence>
<dbReference type="AlphaFoldDB" id="A0A444I916"/>
<dbReference type="Proteomes" id="UP000283817">
    <property type="component" value="Unassembled WGS sequence"/>
</dbReference>
<evidence type="ECO:0000256" key="15">
    <source>
        <dbReference type="ARBA" id="ARBA00023026"/>
    </source>
</evidence>
<dbReference type="GO" id="GO:0005524">
    <property type="term" value="F:ATP binding"/>
    <property type="evidence" value="ECO:0007669"/>
    <property type="project" value="UniProtKB-KW"/>
</dbReference>
<evidence type="ECO:0000256" key="11">
    <source>
        <dbReference type="ARBA" id="ARBA00022741"/>
    </source>
</evidence>
<dbReference type="EMBL" id="SBHX01000012">
    <property type="protein sequence ID" value="RWX35206.1"/>
    <property type="molecule type" value="Genomic_DNA"/>
</dbReference>
<keyword evidence="10" id="KW-0677">Repeat</keyword>
<evidence type="ECO:0000256" key="2">
    <source>
        <dbReference type="ARBA" id="ARBA00012438"/>
    </source>
</evidence>
<sequence length="488" mass="53144">MHEANPAVPDQGELAALIRRYDWAGTSLGPMSSWPTQLRCAVDIALPSRAQIVMFCGPEFVAIYNDAYAPTIGTKHPAALGKPAKENWGELWDDLEPLLRQVLETGETVFAKDRPFYIERHNKPEMVYFDISYSPVFDANERVLAVFCIVSETTARVGYEATLKRLASIISSSEDAILGIDLAMMVTDWNNGAEKLYGYSSSEILGRSVTVLIPDDRVDEEARIIARIKAGERIETHETIRRHKSGKLLDVSLTVSPIYGADGRIVGASKIARDITARKEAERVQEVLTGELNHRVKNILATVAAIARQTFAGAQDLDAGRAAFDARLQSLARAHDLLTHGNWEAASLRRVVSETLSAYPTDRLDIDGPEISVSPKAVVAIALIVHELATNAAKYGALSAEAGKVSVSWKLEGQPDRYLILLWSESGGPPVARPSRRGFGSRLIDAMSSGQLKGRAELAYDEGGLRCLISAPLDGEWGDSDHEVAASA</sequence>
<keyword evidence="6" id="KW-0716">Sensory transduction</keyword>
<keyword evidence="9" id="KW-0808">Transferase</keyword>
<dbReference type="SMART" id="SM00086">
    <property type="entry name" value="PAC"/>
    <property type="match status" value="2"/>
</dbReference>
<dbReference type="Pfam" id="PF13426">
    <property type="entry name" value="PAS_9"/>
    <property type="match status" value="1"/>
</dbReference>
<evidence type="ECO:0000256" key="4">
    <source>
        <dbReference type="ARBA" id="ARBA00022543"/>
    </source>
</evidence>
<dbReference type="PANTHER" id="PTHR41523">
    <property type="entry name" value="TWO-COMPONENT SYSTEM SENSOR PROTEIN"/>
    <property type="match status" value="1"/>
</dbReference>
<gene>
    <name evidence="19" type="ORF">EHI47_05445</name>
</gene>
<dbReference type="GO" id="GO:0009881">
    <property type="term" value="F:photoreceptor activity"/>
    <property type="evidence" value="ECO:0007669"/>
    <property type="project" value="UniProtKB-KW"/>
</dbReference>
<comment type="catalytic activity">
    <reaction evidence="1">
        <text>ATP + protein L-histidine = ADP + protein N-phospho-L-histidine.</text>
        <dbReference type="EC" id="2.7.13.3"/>
    </reaction>
</comment>
<dbReference type="InterPro" id="IPR035965">
    <property type="entry name" value="PAS-like_dom_sf"/>
</dbReference>
<evidence type="ECO:0000256" key="5">
    <source>
        <dbReference type="ARBA" id="ARBA00022553"/>
    </source>
</evidence>
<reference evidence="19 20" key="1">
    <citation type="submission" date="2019-01" db="EMBL/GenBank/DDBJ databases">
        <title>RHIZO-ID as a novel technology for direct rhizobia identification.</title>
        <authorList>
            <person name="De Meyer S.E."/>
        </authorList>
    </citation>
    <scope>NUCLEOTIDE SEQUENCE [LARGE SCALE GENOMIC DNA]</scope>
    <source>
        <strain evidence="19 20">WSM448</strain>
    </source>
</reference>
<dbReference type="RefSeq" id="WP_128410001.1">
    <property type="nucleotide sequence ID" value="NZ_SBHX01000012.1"/>
</dbReference>
<dbReference type="Pfam" id="PF08448">
    <property type="entry name" value="PAS_4"/>
    <property type="match status" value="1"/>
</dbReference>
<proteinExistence type="predicted"/>
<keyword evidence="16" id="KW-0675">Receptor</keyword>
<evidence type="ECO:0000256" key="14">
    <source>
        <dbReference type="ARBA" id="ARBA00022991"/>
    </source>
</evidence>
<evidence type="ECO:0000256" key="3">
    <source>
        <dbReference type="ARBA" id="ARBA00021740"/>
    </source>
</evidence>
<evidence type="ECO:0000313" key="20">
    <source>
        <dbReference type="Proteomes" id="UP000283817"/>
    </source>
</evidence>
<evidence type="ECO:0000256" key="10">
    <source>
        <dbReference type="ARBA" id="ARBA00022737"/>
    </source>
</evidence>
<dbReference type="SMART" id="SM00091">
    <property type="entry name" value="PAS"/>
    <property type="match status" value="1"/>
</dbReference>
<dbReference type="GO" id="GO:0004673">
    <property type="term" value="F:protein histidine kinase activity"/>
    <property type="evidence" value="ECO:0007669"/>
    <property type="project" value="UniProtKB-EC"/>
</dbReference>
<keyword evidence="11" id="KW-0547">Nucleotide-binding</keyword>
<evidence type="ECO:0000256" key="8">
    <source>
        <dbReference type="ARBA" id="ARBA00022643"/>
    </source>
</evidence>
<dbReference type="SUPFAM" id="SSF55785">
    <property type="entry name" value="PYP-like sensor domain (PAS domain)"/>
    <property type="match status" value="2"/>
</dbReference>
<evidence type="ECO:0000256" key="13">
    <source>
        <dbReference type="ARBA" id="ARBA00022840"/>
    </source>
</evidence>
<feature type="domain" description="PAS" evidence="17">
    <location>
        <begin position="162"/>
        <end position="217"/>
    </location>
</feature>
<evidence type="ECO:0000256" key="9">
    <source>
        <dbReference type="ARBA" id="ARBA00022679"/>
    </source>
</evidence>
<keyword evidence="12" id="KW-0418">Kinase</keyword>
<evidence type="ECO:0000256" key="6">
    <source>
        <dbReference type="ARBA" id="ARBA00022606"/>
    </source>
</evidence>
<feature type="domain" description="PAC" evidence="18">
    <location>
        <begin position="234"/>
        <end position="287"/>
    </location>
</feature>
<dbReference type="InterPro" id="IPR001610">
    <property type="entry name" value="PAC"/>
</dbReference>
<evidence type="ECO:0000313" key="19">
    <source>
        <dbReference type="EMBL" id="RWX35206.1"/>
    </source>
</evidence>
<dbReference type="InterPro" id="IPR000014">
    <property type="entry name" value="PAS"/>
</dbReference>
<dbReference type="PROSITE" id="PS50113">
    <property type="entry name" value="PAC"/>
    <property type="match status" value="1"/>
</dbReference>
<dbReference type="InterPro" id="IPR013656">
    <property type="entry name" value="PAS_4"/>
</dbReference>
<dbReference type="InterPro" id="IPR011102">
    <property type="entry name" value="Sig_transdc_His_kinase_HWE"/>
</dbReference>
<comment type="caution">
    <text evidence="19">The sequence shown here is derived from an EMBL/GenBank/DDBJ whole genome shotgun (WGS) entry which is preliminary data.</text>
</comment>
<evidence type="ECO:0000256" key="7">
    <source>
        <dbReference type="ARBA" id="ARBA00022630"/>
    </source>
</evidence>
<keyword evidence="15" id="KW-0843">Virulence</keyword>
<keyword evidence="13" id="KW-0067">ATP-binding</keyword>
<organism evidence="19 20">
    <name type="scientific">Rhizobium leguminosarum</name>
    <dbReference type="NCBI Taxonomy" id="384"/>
    <lineage>
        <taxon>Bacteria</taxon>
        <taxon>Pseudomonadati</taxon>
        <taxon>Pseudomonadota</taxon>
        <taxon>Alphaproteobacteria</taxon>
        <taxon>Hyphomicrobiales</taxon>
        <taxon>Rhizobiaceae</taxon>
        <taxon>Rhizobium/Agrobacterium group</taxon>
        <taxon>Rhizobium</taxon>
    </lineage>
</organism>
<evidence type="ECO:0000259" key="18">
    <source>
        <dbReference type="PROSITE" id="PS50113"/>
    </source>
</evidence>
<dbReference type="InterPro" id="IPR000700">
    <property type="entry name" value="PAS-assoc_C"/>
</dbReference>
<dbReference type="Pfam" id="PF07536">
    <property type="entry name" value="HWE_HK"/>
    <property type="match status" value="1"/>
</dbReference>
<dbReference type="NCBIfam" id="TIGR00229">
    <property type="entry name" value="sensory_box"/>
    <property type="match status" value="1"/>
</dbReference>
<keyword evidence="8" id="KW-0288">FMN</keyword>
<protein>
    <recommendedName>
        <fullName evidence="3">Blue-light-activated histidine kinase</fullName>
        <ecNumber evidence="2">2.7.13.3</ecNumber>
    </recommendedName>
</protein>
<keyword evidence="14" id="KW-0157">Chromophore</keyword>
<evidence type="ECO:0000256" key="1">
    <source>
        <dbReference type="ARBA" id="ARBA00000085"/>
    </source>
</evidence>
<dbReference type="PROSITE" id="PS50112">
    <property type="entry name" value="PAS"/>
    <property type="match status" value="1"/>
</dbReference>
<dbReference type="CDD" id="cd00130">
    <property type="entry name" value="PAS"/>
    <property type="match status" value="1"/>
</dbReference>
<dbReference type="InterPro" id="IPR036890">
    <property type="entry name" value="HATPase_C_sf"/>
</dbReference>
<keyword evidence="7" id="KW-0285">Flavoprotein</keyword>
<dbReference type="Gene3D" id="3.30.450.20">
    <property type="entry name" value="PAS domain"/>
    <property type="match status" value="2"/>
</dbReference>
<name>A0A444I916_RHILE</name>
<dbReference type="Gene3D" id="3.30.565.10">
    <property type="entry name" value="Histidine kinase-like ATPase, C-terminal domain"/>
    <property type="match status" value="1"/>
</dbReference>
<evidence type="ECO:0000256" key="16">
    <source>
        <dbReference type="ARBA" id="ARBA00023170"/>
    </source>
</evidence>
<dbReference type="SMART" id="SM00911">
    <property type="entry name" value="HWE_HK"/>
    <property type="match status" value="1"/>
</dbReference>
<accession>A0A444I916</accession>
<keyword evidence="5" id="KW-0597">Phosphoprotein</keyword>
<dbReference type="PANTHER" id="PTHR41523:SF8">
    <property type="entry name" value="ETHYLENE RESPONSE SENSOR PROTEIN"/>
    <property type="match status" value="1"/>
</dbReference>